<dbReference type="GO" id="GO:0016020">
    <property type="term" value="C:membrane"/>
    <property type="evidence" value="ECO:0007669"/>
    <property type="project" value="UniProtKB-SubCell"/>
</dbReference>
<organism evidence="8 9">
    <name type="scientific">Hasllibacter halocynthiae</name>
    <dbReference type="NCBI Taxonomy" id="595589"/>
    <lineage>
        <taxon>Bacteria</taxon>
        <taxon>Pseudomonadati</taxon>
        <taxon>Pseudomonadota</taxon>
        <taxon>Alphaproteobacteria</taxon>
        <taxon>Rhodobacterales</taxon>
        <taxon>Roseobacteraceae</taxon>
        <taxon>Hasllibacter</taxon>
    </lineage>
</organism>
<proteinExistence type="predicted"/>
<keyword evidence="9" id="KW-1185">Reference proteome</keyword>
<dbReference type="Gene3D" id="1.25.40.10">
    <property type="entry name" value="Tetratricopeptide repeat domain"/>
    <property type="match status" value="2"/>
</dbReference>
<evidence type="ECO:0000256" key="3">
    <source>
        <dbReference type="ARBA" id="ARBA00022989"/>
    </source>
</evidence>
<reference evidence="8 9" key="1">
    <citation type="submission" date="2018-03" db="EMBL/GenBank/DDBJ databases">
        <title>Genomic Encyclopedia of Archaeal and Bacterial Type Strains, Phase II (KMG-II): from individual species to whole genera.</title>
        <authorList>
            <person name="Goeker M."/>
        </authorList>
    </citation>
    <scope>NUCLEOTIDE SEQUENCE [LARGE SCALE GENOMIC DNA]</scope>
    <source>
        <strain evidence="8 9">DSM 29318</strain>
    </source>
</reference>
<dbReference type="OrthoDB" id="9798343at2"/>
<accession>A0A2T0X2R3</accession>
<evidence type="ECO:0000256" key="5">
    <source>
        <dbReference type="SAM" id="MobiDB-lite"/>
    </source>
</evidence>
<evidence type="ECO:0000313" key="8">
    <source>
        <dbReference type="EMBL" id="PRY93185.1"/>
    </source>
</evidence>
<dbReference type="EMBL" id="PVTT01000002">
    <property type="protein sequence ID" value="PRY93185.1"/>
    <property type="molecule type" value="Genomic_DNA"/>
</dbReference>
<keyword evidence="3 6" id="KW-1133">Transmembrane helix</keyword>
<dbReference type="AlphaFoldDB" id="A0A2T0X2R3"/>
<feature type="compositionally biased region" description="Pro residues" evidence="5">
    <location>
        <begin position="502"/>
        <end position="511"/>
    </location>
</feature>
<dbReference type="Pfam" id="PF14559">
    <property type="entry name" value="TPR_19"/>
    <property type="match status" value="1"/>
</dbReference>
<protein>
    <submittedName>
        <fullName evidence="8">HemY protein</fullName>
    </submittedName>
</protein>
<dbReference type="InterPro" id="IPR010817">
    <property type="entry name" value="HemY_N"/>
</dbReference>
<evidence type="ECO:0000256" key="6">
    <source>
        <dbReference type="SAM" id="Phobius"/>
    </source>
</evidence>
<keyword evidence="2 6" id="KW-0812">Transmembrane</keyword>
<dbReference type="PIRSF" id="PIRSF031802">
    <property type="entry name" value="UCP031802"/>
    <property type="match status" value="1"/>
</dbReference>
<dbReference type="InterPro" id="IPR011990">
    <property type="entry name" value="TPR-like_helical_dom_sf"/>
</dbReference>
<name>A0A2T0X2R3_9RHOB</name>
<feature type="domain" description="HemY N-terminal" evidence="7">
    <location>
        <begin position="30"/>
        <end position="142"/>
    </location>
</feature>
<evidence type="ECO:0000256" key="1">
    <source>
        <dbReference type="ARBA" id="ARBA00004370"/>
    </source>
</evidence>
<sequence length="519" mass="55424">MLWSLVKILLFIGVVLLLTYAAGWLTQAEGGMIVAFAGYEVALGPLQAAIALLLLALALWLIFKLVGLLAATVRFLNGDDTAISRYFDGNRQKRGLDAAEATLMAMASGEGRQAVASAQKAERLLNRPALTGLLTAQAAEVAGDRRRAEDAYRRLIEMDRTRFAGVRGVMRQRLLEGDVATARKLADRAFEMRPRNEEVQDTLLKLQTAEGDWAGARQTLAAKLRAGNMPRDLHTRRDAVLALADVRGVLEGGIGEREAAIEANRLSPDLVPAAAAAARAYIADGKPKYAVRVLRRAWEAQPHPDLAAAFAEIAPDESPQERIKRFRVLTAARPEHPETRMLLAELYLAAEDFPAARRALGDLPTTGPTARSLTLMAAIERGEGASDAVVRAWLARAVTASRGPQWVCDVCHTIHAEWQPVCENCGAFDSLAWTVPPQAEMTLPGGAGMLPLLVGAPEDAPMGETGETDALIRGPEVVETADDAGMPPPGGPGAAPAEEVGDPPPQEPANPAPGETRTG</sequence>
<comment type="caution">
    <text evidence="8">The sequence shown here is derived from an EMBL/GenBank/DDBJ whole genome shotgun (WGS) entry which is preliminary data.</text>
</comment>
<dbReference type="RefSeq" id="WP_106160798.1">
    <property type="nucleotide sequence ID" value="NZ_PVTT01000002.1"/>
</dbReference>
<feature type="transmembrane region" description="Helical" evidence="6">
    <location>
        <begin position="47"/>
        <end position="76"/>
    </location>
</feature>
<evidence type="ECO:0000313" key="9">
    <source>
        <dbReference type="Proteomes" id="UP000238801"/>
    </source>
</evidence>
<gene>
    <name evidence="8" type="ORF">BCF33_2051</name>
</gene>
<dbReference type="InterPro" id="IPR016982">
    <property type="entry name" value="Mms48"/>
</dbReference>
<evidence type="ECO:0000256" key="4">
    <source>
        <dbReference type="ARBA" id="ARBA00023136"/>
    </source>
</evidence>
<dbReference type="Proteomes" id="UP000238801">
    <property type="component" value="Unassembled WGS sequence"/>
</dbReference>
<evidence type="ECO:0000259" key="7">
    <source>
        <dbReference type="Pfam" id="PF07219"/>
    </source>
</evidence>
<evidence type="ECO:0000256" key="2">
    <source>
        <dbReference type="ARBA" id="ARBA00022692"/>
    </source>
</evidence>
<keyword evidence="4 6" id="KW-0472">Membrane</keyword>
<feature type="region of interest" description="Disordered" evidence="5">
    <location>
        <begin position="460"/>
        <end position="519"/>
    </location>
</feature>
<comment type="subcellular location">
    <subcellularLocation>
        <location evidence="1">Membrane</location>
    </subcellularLocation>
</comment>
<dbReference type="SUPFAM" id="SSF48452">
    <property type="entry name" value="TPR-like"/>
    <property type="match status" value="2"/>
</dbReference>
<dbReference type="Pfam" id="PF07219">
    <property type="entry name" value="HemY_N"/>
    <property type="match status" value="1"/>
</dbReference>